<reference evidence="3 4" key="1">
    <citation type="submission" date="2010-04" db="EMBL/GenBank/DDBJ databases">
        <authorList>
            <person name="Qin X."/>
            <person name="Bachman B."/>
            <person name="Battles P."/>
            <person name="Bell A."/>
            <person name="Bess C."/>
            <person name="Bickham C."/>
            <person name="Chaboub L."/>
            <person name="Chen D."/>
            <person name="Coyle M."/>
            <person name="Deiros D.R."/>
            <person name="Dinh H."/>
            <person name="Forbes L."/>
            <person name="Fowler G."/>
            <person name="Francisco L."/>
            <person name="Fu Q."/>
            <person name="Gubbala S."/>
            <person name="Hale W."/>
            <person name="Han Y."/>
            <person name="Hemphill L."/>
            <person name="Highlander S.K."/>
            <person name="Hirani K."/>
            <person name="Hogues M."/>
            <person name="Jackson L."/>
            <person name="Jakkamsetti A."/>
            <person name="Javaid M."/>
            <person name="Jiang H."/>
            <person name="Korchina V."/>
            <person name="Kovar C."/>
            <person name="Lara F."/>
            <person name="Lee S."/>
            <person name="Mata R."/>
            <person name="Mathew T."/>
            <person name="Moen C."/>
            <person name="Morales K."/>
            <person name="Munidasa M."/>
            <person name="Nazareth L."/>
            <person name="Ngo R."/>
            <person name="Nguyen L."/>
            <person name="Okwuonu G."/>
            <person name="Ongeri F."/>
            <person name="Patil S."/>
            <person name="Petrosino J."/>
            <person name="Pham C."/>
            <person name="Pham P."/>
            <person name="Pu L.-L."/>
            <person name="Puazo M."/>
            <person name="Raj R."/>
            <person name="Reid J."/>
            <person name="Rouhana J."/>
            <person name="Saada N."/>
            <person name="Shang Y."/>
            <person name="Simmons D."/>
            <person name="Thornton R."/>
            <person name="Warren J."/>
            <person name="Weissenberger G."/>
            <person name="Zhang J."/>
            <person name="Zhang L."/>
            <person name="Zhou C."/>
            <person name="Zhu D."/>
            <person name="Muzny D."/>
            <person name="Worley K."/>
            <person name="Gibbs R."/>
        </authorList>
    </citation>
    <scope>NUCLEOTIDE SEQUENCE [LARGE SCALE GENOMIC DNA]</scope>
    <source>
        <strain evidence="3 4">ATCC 49030</strain>
    </source>
</reference>
<dbReference type="AlphaFoldDB" id="D4YL37"/>
<dbReference type="Pfam" id="PF13565">
    <property type="entry name" value="HTH_32"/>
    <property type="match status" value="1"/>
</dbReference>
<proteinExistence type="predicted"/>
<evidence type="ECO:0000259" key="2">
    <source>
        <dbReference type="PROSITE" id="PS50994"/>
    </source>
</evidence>
<dbReference type="PROSITE" id="PS50994">
    <property type="entry name" value="INTEGRASE"/>
    <property type="match status" value="1"/>
</dbReference>
<dbReference type="GO" id="GO:0003676">
    <property type="term" value="F:nucleic acid binding"/>
    <property type="evidence" value="ECO:0007669"/>
    <property type="project" value="InterPro"/>
</dbReference>
<dbReference type="Pfam" id="PF13683">
    <property type="entry name" value="rve_3"/>
    <property type="match status" value="1"/>
</dbReference>
<comment type="caution">
    <text evidence="3">The sequence shown here is derived from an EMBL/GenBank/DDBJ whole genome shotgun (WGS) entry which is preliminary data.</text>
</comment>
<dbReference type="NCBIfam" id="NF033577">
    <property type="entry name" value="transpos_IS481"/>
    <property type="match status" value="1"/>
</dbReference>
<name>D4YL37_9MICO</name>
<feature type="region of interest" description="Disordered" evidence="1">
    <location>
        <begin position="1"/>
        <end position="40"/>
    </location>
</feature>
<dbReference type="InterPro" id="IPR047656">
    <property type="entry name" value="IS481-like_transpos"/>
</dbReference>
<dbReference type="EMBL" id="ADNU01000018">
    <property type="protein sequence ID" value="EFG48131.1"/>
    <property type="molecule type" value="Genomic_DNA"/>
</dbReference>
<accession>D4YL37</accession>
<keyword evidence="3" id="KW-0808">Transferase</keyword>
<dbReference type="GO" id="GO:0016740">
    <property type="term" value="F:transferase activity"/>
    <property type="evidence" value="ECO:0007669"/>
    <property type="project" value="UniProtKB-KW"/>
</dbReference>
<dbReference type="PANTHER" id="PTHR35004:SF6">
    <property type="entry name" value="TRANSPOSASE"/>
    <property type="match status" value="1"/>
</dbReference>
<dbReference type="Gene3D" id="3.30.420.10">
    <property type="entry name" value="Ribonuclease H-like superfamily/Ribonuclease H"/>
    <property type="match status" value="1"/>
</dbReference>
<protein>
    <submittedName>
        <fullName evidence="3">Integrase core domain protein</fullName>
        <ecNumber evidence="3">2.-.-.-</ecNumber>
    </submittedName>
</protein>
<dbReference type="SUPFAM" id="SSF53098">
    <property type="entry name" value="Ribonuclease H-like"/>
    <property type="match status" value="1"/>
</dbReference>
<evidence type="ECO:0000313" key="4">
    <source>
        <dbReference type="Proteomes" id="UP000005714"/>
    </source>
</evidence>
<dbReference type="EC" id="2.-.-.-" evidence="3"/>
<dbReference type="eggNOG" id="COG2801">
    <property type="taxonomic scope" value="Bacteria"/>
</dbReference>
<dbReference type="STRING" id="585530.HMPREF0183_0647"/>
<dbReference type="InterPro" id="IPR012337">
    <property type="entry name" value="RNaseH-like_sf"/>
</dbReference>
<organism evidence="3 4">
    <name type="scientific">Brevibacterium mcbrellneri ATCC 49030</name>
    <dbReference type="NCBI Taxonomy" id="585530"/>
    <lineage>
        <taxon>Bacteria</taxon>
        <taxon>Bacillati</taxon>
        <taxon>Actinomycetota</taxon>
        <taxon>Actinomycetes</taxon>
        <taxon>Micrococcales</taxon>
        <taxon>Brevibacteriaceae</taxon>
        <taxon>Brevibacterium</taxon>
    </lineage>
</organism>
<dbReference type="SUPFAM" id="SSF46689">
    <property type="entry name" value="Homeodomain-like"/>
    <property type="match status" value="1"/>
</dbReference>
<feature type="domain" description="Integrase catalytic" evidence="2">
    <location>
        <begin position="180"/>
        <end position="354"/>
    </location>
</feature>
<sequence length="363" mass="40783">MGGRHHDRSGIAAHHSPSPADRARRERSGQVTHANSPLTVEGRRRLIERCRSRPLAHVAAEMGISRATASKWVTRYRKFGQLGLLDRSSAPIRQPSATPGETLARIEELRREHKWSASRITFELHGDGVAISRRTVTRHLAELGLNRRRFIDPNGETNRQVQTITAKHPGHMVHLDVKKVGRIPNGGGWRAHGKGSPEARAAARARTRGARAGYAYLHSAIDGHTRLAYTESLENERATTAVSFLNRARVWFAAHGITRIERIITDNGACYRSAAFAAALNGAEHRRTKPYTPKHNGKVERYNRILAEEFLYARTWNSEDQREKALETWNLHYNYHRPHGVHDGKPPASATPLRVNNVLASYI</sequence>
<evidence type="ECO:0000313" key="3">
    <source>
        <dbReference type="EMBL" id="EFG48131.1"/>
    </source>
</evidence>
<dbReference type="PANTHER" id="PTHR35004">
    <property type="entry name" value="TRANSPOSASE RV3428C-RELATED"/>
    <property type="match status" value="1"/>
</dbReference>
<dbReference type="GO" id="GO:0015074">
    <property type="term" value="P:DNA integration"/>
    <property type="evidence" value="ECO:0007669"/>
    <property type="project" value="InterPro"/>
</dbReference>
<evidence type="ECO:0000256" key="1">
    <source>
        <dbReference type="SAM" id="MobiDB-lite"/>
    </source>
</evidence>
<gene>
    <name evidence="3" type="ORF">HMPREF0183_0647</name>
</gene>
<dbReference type="Proteomes" id="UP000005714">
    <property type="component" value="Unassembled WGS sequence"/>
</dbReference>
<feature type="compositionally biased region" description="Polar residues" evidence="1">
    <location>
        <begin position="29"/>
        <end position="38"/>
    </location>
</feature>
<dbReference type="InterPro" id="IPR036397">
    <property type="entry name" value="RNaseH_sf"/>
</dbReference>
<keyword evidence="4" id="KW-1185">Reference proteome</keyword>
<dbReference type="InterPro" id="IPR009057">
    <property type="entry name" value="Homeodomain-like_sf"/>
</dbReference>
<dbReference type="InterPro" id="IPR001584">
    <property type="entry name" value="Integrase_cat-core"/>
</dbReference>